<dbReference type="AlphaFoldDB" id="A0A1I8C057"/>
<protein>
    <submittedName>
        <fullName evidence="2">Uncharacterized protein</fullName>
    </submittedName>
</protein>
<sequence>MIKDALKLFLIAYMDKLDNDEIIDTSGQSSTKLTEKDILLSESTNSTNERKPFINIQRNRVKSRSLPSSPIRSSNDSVIVKDHINDPNQVNFEAHLLLNSLNNIQIEEETRPKQKRRLSN</sequence>
<organism evidence="1 2">
    <name type="scientific">Meloidogyne hapla</name>
    <name type="common">Root-knot nematode worm</name>
    <dbReference type="NCBI Taxonomy" id="6305"/>
    <lineage>
        <taxon>Eukaryota</taxon>
        <taxon>Metazoa</taxon>
        <taxon>Ecdysozoa</taxon>
        <taxon>Nematoda</taxon>
        <taxon>Chromadorea</taxon>
        <taxon>Rhabditida</taxon>
        <taxon>Tylenchina</taxon>
        <taxon>Tylenchomorpha</taxon>
        <taxon>Tylenchoidea</taxon>
        <taxon>Meloidogynidae</taxon>
        <taxon>Meloidogyninae</taxon>
        <taxon>Meloidogyne</taxon>
    </lineage>
</organism>
<dbReference type="WBParaSite" id="MhA1_Contig802.frz3.gene10">
    <property type="protein sequence ID" value="MhA1_Contig802.frz3.gene10"/>
    <property type="gene ID" value="MhA1_Contig802.frz3.gene10"/>
</dbReference>
<dbReference type="Proteomes" id="UP000095281">
    <property type="component" value="Unplaced"/>
</dbReference>
<evidence type="ECO:0000313" key="1">
    <source>
        <dbReference type="Proteomes" id="UP000095281"/>
    </source>
</evidence>
<keyword evidence="1" id="KW-1185">Reference proteome</keyword>
<evidence type="ECO:0000313" key="2">
    <source>
        <dbReference type="WBParaSite" id="MhA1_Contig802.frz3.gene10"/>
    </source>
</evidence>
<proteinExistence type="predicted"/>
<reference evidence="2" key="1">
    <citation type="submission" date="2016-11" db="UniProtKB">
        <authorList>
            <consortium name="WormBaseParasite"/>
        </authorList>
    </citation>
    <scope>IDENTIFICATION</scope>
</reference>
<name>A0A1I8C057_MELHA</name>
<accession>A0A1I8C057</accession>